<sequence>MFSRVSLILIGAAYIYYQVNALDCGIAELDLENNITMETQTILSGLNMSVSIQVVQAVSVNVMISEIELVSECFLIGDTTSCNCSVGYSWSNEVCYNSSCCTETTCTQNVAHIEPLCVAKVQVSIYGTVTLTSGSWDADKTTQLKSAFGSRLNGYESLNVTGSSGGTADFKAVVCIKLKTSVLNQLLEDLMANLSANVRVDNVGMVNITAPEDIVSYESSPTLKCTFEGYTQQSDQLRVRYI</sequence>
<feature type="chain" id="PRO_5040233953" description="SEA domain-containing protein" evidence="1">
    <location>
        <begin position="22"/>
        <end position="242"/>
    </location>
</feature>
<name>A0A9N7YXP5_PLEPL</name>
<reference evidence="2" key="1">
    <citation type="submission" date="2020-03" db="EMBL/GenBank/DDBJ databases">
        <authorList>
            <person name="Weist P."/>
        </authorList>
    </citation>
    <scope>NUCLEOTIDE SEQUENCE</scope>
</reference>
<evidence type="ECO:0000313" key="3">
    <source>
        <dbReference type="Proteomes" id="UP001153269"/>
    </source>
</evidence>
<organism evidence="2 3">
    <name type="scientific">Pleuronectes platessa</name>
    <name type="common">European plaice</name>
    <dbReference type="NCBI Taxonomy" id="8262"/>
    <lineage>
        <taxon>Eukaryota</taxon>
        <taxon>Metazoa</taxon>
        <taxon>Chordata</taxon>
        <taxon>Craniata</taxon>
        <taxon>Vertebrata</taxon>
        <taxon>Euteleostomi</taxon>
        <taxon>Actinopterygii</taxon>
        <taxon>Neopterygii</taxon>
        <taxon>Teleostei</taxon>
        <taxon>Neoteleostei</taxon>
        <taxon>Acanthomorphata</taxon>
        <taxon>Carangaria</taxon>
        <taxon>Pleuronectiformes</taxon>
        <taxon>Pleuronectoidei</taxon>
        <taxon>Pleuronectidae</taxon>
        <taxon>Pleuronectes</taxon>
    </lineage>
</organism>
<dbReference type="AlphaFoldDB" id="A0A9N7YXP5"/>
<dbReference type="Proteomes" id="UP001153269">
    <property type="component" value="Unassembled WGS sequence"/>
</dbReference>
<evidence type="ECO:0000313" key="2">
    <source>
        <dbReference type="EMBL" id="CAB1441521.1"/>
    </source>
</evidence>
<evidence type="ECO:0000256" key="1">
    <source>
        <dbReference type="SAM" id="SignalP"/>
    </source>
</evidence>
<proteinExistence type="predicted"/>
<keyword evidence="3" id="KW-1185">Reference proteome</keyword>
<evidence type="ECO:0008006" key="4">
    <source>
        <dbReference type="Google" id="ProtNLM"/>
    </source>
</evidence>
<dbReference type="EMBL" id="CADEAL010002662">
    <property type="protein sequence ID" value="CAB1441521.1"/>
    <property type="molecule type" value="Genomic_DNA"/>
</dbReference>
<protein>
    <recommendedName>
        <fullName evidence="4">SEA domain-containing protein</fullName>
    </recommendedName>
</protein>
<feature type="signal peptide" evidence="1">
    <location>
        <begin position="1"/>
        <end position="21"/>
    </location>
</feature>
<accession>A0A9N7YXP5</accession>
<comment type="caution">
    <text evidence="2">The sequence shown here is derived from an EMBL/GenBank/DDBJ whole genome shotgun (WGS) entry which is preliminary data.</text>
</comment>
<keyword evidence="1" id="KW-0732">Signal</keyword>
<gene>
    <name evidence="2" type="ORF">PLEPLA_LOCUS29285</name>
</gene>